<feature type="region of interest" description="Disordered" evidence="1">
    <location>
        <begin position="1"/>
        <end position="44"/>
    </location>
</feature>
<protein>
    <submittedName>
        <fullName evidence="2">Uncharacterized protein</fullName>
    </submittedName>
</protein>
<comment type="caution">
    <text evidence="2">The sequence shown here is derived from an EMBL/GenBank/DDBJ whole genome shotgun (WGS) entry which is preliminary data.</text>
</comment>
<evidence type="ECO:0000313" key="3">
    <source>
        <dbReference type="Proteomes" id="UP000324748"/>
    </source>
</evidence>
<name>A0A5B0LHZ4_PUCGR</name>
<organism evidence="2 3">
    <name type="scientific">Puccinia graminis f. sp. tritici</name>
    <dbReference type="NCBI Taxonomy" id="56615"/>
    <lineage>
        <taxon>Eukaryota</taxon>
        <taxon>Fungi</taxon>
        <taxon>Dikarya</taxon>
        <taxon>Basidiomycota</taxon>
        <taxon>Pucciniomycotina</taxon>
        <taxon>Pucciniomycetes</taxon>
        <taxon>Pucciniales</taxon>
        <taxon>Pucciniaceae</taxon>
        <taxon>Puccinia</taxon>
    </lineage>
</organism>
<gene>
    <name evidence="2" type="ORF">PGT21_003281</name>
</gene>
<evidence type="ECO:0000313" key="2">
    <source>
        <dbReference type="EMBL" id="KAA1064447.1"/>
    </source>
</evidence>
<keyword evidence="3" id="KW-1185">Reference proteome</keyword>
<proteinExistence type="predicted"/>
<dbReference type="OrthoDB" id="10325824at2759"/>
<sequence length="191" mass="21085">MPSSTTPSDQAPPSDQPQPSPVVVLSVEEPAEPQASSSQHPLFTALGDVAPAALDTPHAEEGALAAFPDQLSADTQVPLEPPPGPYEEGLGEFARQQAWIILMATLSREQRILVQEYIDASKAIWKQLAENPGALPSDMLPQIERFARNVPHYRRLMERLPQETVDKLDAFLGPMVTDMETKIEKRTRRNQ</sequence>
<dbReference type="EMBL" id="VSWC01000197">
    <property type="protein sequence ID" value="KAA1064447.1"/>
    <property type="molecule type" value="Genomic_DNA"/>
</dbReference>
<dbReference type="Proteomes" id="UP000324748">
    <property type="component" value="Unassembled WGS sequence"/>
</dbReference>
<reference evidence="2 3" key="1">
    <citation type="submission" date="2019-05" db="EMBL/GenBank/DDBJ databases">
        <title>Emergence of the Ug99 lineage of the wheat stem rust pathogen through somatic hybridization.</title>
        <authorList>
            <person name="Li F."/>
            <person name="Upadhyaya N.M."/>
            <person name="Sperschneider J."/>
            <person name="Matny O."/>
            <person name="Nguyen-Phuc H."/>
            <person name="Mago R."/>
            <person name="Raley C."/>
            <person name="Miller M.E."/>
            <person name="Silverstein K.A.T."/>
            <person name="Henningsen E."/>
            <person name="Hirsch C.D."/>
            <person name="Visser B."/>
            <person name="Pretorius Z.A."/>
            <person name="Steffenson B.J."/>
            <person name="Schwessinger B."/>
            <person name="Dodds P.N."/>
            <person name="Figueroa M."/>
        </authorList>
    </citation>
    <scope>NUCLEOTIDE SEQUENCE [LARGE SCALE GENOMIC DNA]</scope>
    <source>
        <strain evidence="2">21-0</strain>
    </source>
</reference>
<accession>A0A5B0LHZ4</accession>
<dbReference type="AlphaFoldDB" id="A0A5B0LHZ4"/>
<evidence type="ECO:0000256" key="1">
    <source>
        <dbReference type="SAM" id="MobiDB-lite"/>
    </source>
</evidence>